<dbReference type="OrthoDB" id="5930227at2759"/>
<keyword evidence="2" id="KW-1185">Reference proteome</keyword>
<gene>
    <name evidence="1" type="ORF">T11_13181</name>
</gene>
<comment type="caution">
    <text evidence="1">The sequence shown here is derived from an EMBL/GenBank/DDBJ whole genome shotgun (WGS) entry which is preliminary data.</text>
</comment>
<proteinExistence type="predicted"/>
<name>A0A0V1F1Y4_9BILA</name>
<evidence type="ECO:0000313" key="2">
    <source>
        <dbReference type="Proteomes" id="UP000055024"/>
    </source>
</evidence>
<organism evidence="1 2">
    <name type="scientific">Trichinella zimbabwensis</name>
    <dbReference type="NCBI Taxonomy" id="268475"/>
    <lineage>
        <taxon>Eukaryota</taxon>
        <taxon>Metazoa</taxon>
        <taxon>Ecdysozoa</taxon>
        <taxon>Nematoda</taxon>
        <taxon>Enoplea</taxon>
        <taxon>Dorylaimia</taxon>
        <taxon>Trichinellida</taxon>
        <taxon>Trichinellidae</taxon>
        <taxon>Trichinella</taxon>
    </lineage>
</organism>
<dbReference type="AlphaFoldDB" id="A0A0V1F1Y4"/>
<accession>A0A0V1F1Y4</accession>
<dbReference type="EMBL" id="JYDP01007092">
    <property type="protein sequence ID" value="KRY80102.1"/>
    <property type="molecule type" value="Genomic_DNA"/>
</dbReference>
<reference evidence="1 2" key="1">
    <citation type="submission" date="2015-01" db="EMBL/GenBank/DDBJ databases">
        <title>Evolution of Trichinella species and genotypes.</title>
        <authorList>
            <person name="Korhonen P.K."/>
            <person name="Edoardo P."/>
            <person name="Giuseppe L.R."/>
            <person name="Gasser R.B."/>
        </authorList>
    </citation>
    <scope>NUCLEOTIDE SEQUENCE [LARGE SCALE GENOMIC DNA]</scope>
    <source>
        <strain evidence="1">ISS1029</strain>
    </source>
</reference>
<sequence length="36" mass="4179">MIILSIRCDGNFYVQEARLRLRRIGVTDPSMVDQVL</sequence>
<dbReference type="Proteomes" id="UP000055024">
    <property type="component" value="Unassembled WGS sequence"/>
</dbReference>
<evidence type="ECO:0000313" key="1">
    <source>
        <dbReference type="EMBL" id="KRY80102.1"/>
    </source>
</evidence>
<protein>
    <submittedName>
        <fullName evidence="1">Uncharacterized protein</fullName>
    </submittedName>
</protein>